<feature type="binding site" evidence="3">
    <location>
        <begin position="247"/>
        <end position="249"/>
    </location>
    <ligand>
        <name>substrate</name>
    </ligand>
</feature>
<proteinExistence type="predicted"/>
<dbReference type="InterPro" id="IPR017853">
    <property type="entry name" value="GH"/>
</dbReference>
<keyword evidence="6" id="KW-1185">Reference proteome</keyword>
<protein>
    <submittedName>
        <fullName evidence="5">Sucrose phosphorylase</fullName>
        <ecNumber evidence="5">2.4.1.7</ecNumber>
    </submittedName>
</protein>
<dbReference type="InterPro" id="IPR006047">
    <property type="entry name" value="GH13_cat_dom"/>
</dbReference>
<evidence type="ECO:0000256" key="1">
    <source>
        <dbReference type="ARBA" id="ARBA00022676"/>
    </source>
</evidence>
<dbReference type="Pfam" id="PF00128">
    <property type="entry name" value="Alpha-amylase"/>
    <property type="match status" value="1"/>
</dbReference>
<dbReference type="Gene3D" id="2.60.40.1180">
    <property type="entry name" value="Golgi alpha-mannosidase II"/>
    <property type="match status" value="1"/>
</dbReference>
<feature type="binding site" evidence="3">
    <location>
        <position position="463"/>
    </location>
    <ligand>
        <name>substrate</name>
    </ligand>
</feature>
<dbReference type="GO" id="GO:0009018">
    <property type="term" value="F:sucrose phosphorylase activity"/>
    <property type="evidence" value="ECO:0007669"/>
    <property type="project" value="UniProtKB-EC"/>
</dbReference>
<dbReference type="PANTHER" id="PTHR38784">
    <property type="entry name" value="SUCROSE PHOSPHORYLASE"/>
    <property type="match status" value="1"/>
</dbReference>
<dbReference type="CDD" id="cd11356">
    <property type="entry name" value="AmyAc_Sucrose_phosphorylase-like_1"/>
    <property type="match status" value="1"/>
</dbReference>
<dbReference type="InterPro" id="IPR045857">
    <property type="entry name" value="O16G_dom_2"/>
</dbReference>
<keyword evidence="2 5" id="KW-0808">Transferase</keyword>
<reference evidence="5 6" key="1">
    <citation type="submission" date="2020-08" db="EMBL/GenBank/DDBJ databases">
        <title>Genomic Encyclopedia of Type Strains, Phase IV (KMG-IV): sequencing the most valuable type-strain genomes for metagenomic binning, comparative biology and taxonomic classification.</title>
        <authorList>
            <person name="Goeker M."/>
        </authorList>
    </citation>
    <scope>NUCLEOTIDE SEQUENCE [LARGE SCALE GENOMIC DNA]</scope>
    <source>
        <strain evidence="5 6">DSM 28101</strain>
    </source>
</reference>
<dbReference type="InterPro" id="IPR013780">
    <property type="entry name" value="Glyco_hydro_b"/>
</dbReference>
<dbReference type="EMBL" id="JACIDZ010000010">
    <property type="protein sequence ID" value="MBB4123124.1"/>
    <property type="molecule type" value="Genomic_DNA"/>
</dbReference>
<dbReference type="PIRSF" id="PIRSF003059">
    <property type="entry name" value="Sucrose_phosphorylase"/>
    <property type="match status" value="1"/>
</dbReference>
<dbReference type="RefSeq" id="WP_210288064.1">
    <property type="nucleotide sequence ID" value="NZ_JACIDZ010000010.1"/>
</dbReference>
<dbReference type="EC" id="2.4.1.7" evidence="5"/>
<sequence>MTTVSETPQKTMVISRRLRESIRLHLESIYPEKDSRALTRQVLEAYWGDGAVPRKRGRVAGNNMWSADNTYVITYGNSIIDGEHKPLSLLQDFVTENLKGVIKGVHILPYFPYTSDDGFAITDYRAVDSGLGGWEDIERIGREFRLMSDLVLNHCSSQSSWFNEFRMGHEPYKNFFFTASPDDDLTSVVRPRAHPLLRKVETAEGDKHVWCTFSHDQVDFDFSNPEVLLEFLRIMRFHINRGVRTIRLDACAFIWKEVGTSCIHLPETHEIIRLMRVLADHSEESIVLITETNVPNVENLSYFGNRNEAHMIYNFSLPPLIVHALMTGTSQFLNAWQMAMPPAQMGCAYFNFTASHDGIGLRPAESLLSDEAIGEMVETVKSFGGRVSMRQLSDGSMRPYEMNVSLFDALKGTVKGEDEHNIARFLCSQTIAMALEGIPAFYIHSLLATSNDYEGVEKSGHNRAINRHRWNYDALQEALADETTQHAKVFNAMRELIGIRTQQPAFHPNATQFTLHLGEKLFGFWRQSVDRTQSIFAINNVTDETLEIPAMALNLIGGERWVDLVTGETVGDAKISFAPYQCRWITNRT</sequence>
<dbReference type="SUPFAM" id="SSF51445">
    <property type="entry name" value="(Trans)glycosidases"/>
    <property type="match status" value="1"/>
</dbReference>
<evidence type="ECO:0000256" key="3">
    <source>
        <dbReference type="PIRSR" id="PIRSR003059-2"/>
    </source>
</evidence>
<dbReference type="Proteomes" id="UP000530571">
    <property type="component" value="Unassembled WGS sequence"/>
</dbReference>
<feature type="binding site" evidence="3">
    <location>
        <position position="116"/>
    </location>
    <ligand>
        <name>substrate</name>
    </ligand>
</feature>
<dbReference type="AlphaFoldDB" id="A0A7W6KN50"/>
<evidence type="ECO:0000313" key="6">
    <source>
        <dbReference type="Proteomes" id="UP000530571"/>
    </source>
</evidence>
<organism evidence="5 6">
    <name type="scientific">Martelella radicis</name>
    <dbReference type="NCBI Taxonomy" id="1397476"/>
    <lineage>
        <taxon>Bacteria</taxon>
        <taxon>Pseudomonadati</taxon>
        <taxon>Pseudomonadota</taxon>
        <taxon>Alphaproteobacteria</taxon>
        <taxon>Hyphomicrobiales</taxon>
        <taxon>Aurantimonadaceae</taxon>
        <taxon>Martelella</taxon>
    </lineage>
</organism>
<feature type="binding site" evidence="3">
    <location>
        <position position="154"/>
    </location>
    <ligand>
        <name>substrate</name>
    </ligand>
</feature>
<evidence type="ECO:0000259" key="4">
    <source>
        <dbReference type="SMART" id="SM00642"/>
    </source>
</evidence>
<name>A0A7W6KN50_9HYPH</name>
<dbReference type="Gene3D" id="3.20.20.80">
    <property type="entry name" value="Glycosidases"/>
    <property type="match status" value="1"/>
</dbReference>
<accession>A0A7W6KN50</accession>
<evidence type="ECO:0000313" key="5">
    <source>
        <dbReference type="EMBL" id="MBB4123124.1"/>
    </source>
</evidence>
<dbReference type="PANTHER" id="PTHR38784:SF1">
    <property type="entry name" value="SUCROSE PHOSPHORYLASE"/>
    <property type="match status" value="1"/>
</dbReference>
<dbReference type="InterPro" id="IPR033746">
    <property type="entry name" value="GGa_phosphorylase"/>
</dbReference>
<dbReference type="Gene3D" id="3.90.400.10">
    <property type="entry name" value="Oligo-1,6-glucosidase, Domain 2"/>
    <property type="match status" value="1"/>
</dbReference>
<dbReference type="GO" id="GO:0005975">
    <property type="term" value="P:carbohydrate metabolic process"/>
    <property type="evidence" value="ECO:0007669"/>
    <property type="project" value="InterPro"/>
</dbReference>
<gene>
    <name evidence="5" type="ORF">GGR30_003064</name>
</gene>
<dbReference type="InterPro" id="IPR016377">
    <property type="entry name" value="Sucrose_GGa_phosphorylase-rel"/>
</dbReference>
<comment type="caution">
    <text evidence="5">The sequence shown here is derived from an EMBL/GenBank/DDBJ whole genome shotgun (WGS) entry which is preliminary data.</text>
</comment>
<feature type="domain" description="Glycosyl hydrolase family 13 catalytic" evidence="4">
    <location>
        <begin position="69"/>
        <end position="500"/>
    </location>
</feature>
<evidence type="ECO:0000256" key="2">
    <source>
        <dbReference type="ARBA" id="ARBA00022679"/>
    </source>
</evidence>
<keyword evidence="1 5" id="KW-0328">Glycosyltransferase</keyword>
<dbReference type="SMART" id="SM00642">
    <property type="entry name" value="Aamy"/>
    <property type="match status" value="1"/>
</dbReference>
<feature type="binding site" evidence="3">
    <location>
        <begin position="356"/>
        <end position="357"/>
    </location>
    <ligand>
        <name>substrate</name>
    </ligand>
</feature>